<dbReference type="FunFam" id="1.10.238.10:FF:000178">
    <property type="entry name" value="Calmodulin-2 A"/>
    <property type="match status" value="1"/>
</dbReference>
<dbReference type="SMART" id="SM00054">
    <property type="entry name" value="EFh"/>
    <property type="match status" value="4"/>
</dbReference>
<dbReference type="InterPro" id="IPR018247">
    <property type="entry name" value="EF_Hand_1_Ca_BS"/>
</dbReference>
<evidence type="ECO:0000313" key="5">
    <source>
        <dbReference type="Proteomes" id="UP001208570"/>
    </source>
</evidence>
<evidence type="ECO:0000256" key="2">
    <source>
        <dbReference type="ARBA" id="ARBA00022837"/>
    </source>
</evidence>
<keyword evidence="2" id="KW-0106">Calcium</keyword>
<dbReference type="PROSITE" id="PS00018">
    <property type="entry name" value="EF_HAND_1"/>
    <property type="match status" value="1"/>
</dbReference>
<dbReference type="Pfam" id="PF13499">
    <property type="entry name" value="EF-hand_7"/>
    <property type="match status" value="2"/>
</dbReference>
<evidence type="ECO:0000313" key="4">
    <source>
        <dbReference type="EMBL" id="KAK2153557.1"/>
    </source>
</evidence>
<evidence type="ECO:0000256" key="1">
    <source>
        <dbReference type="ARBA" id="ARBA00022737"/>
    </source>
</evidence>
<protein>
    <recommendedName>
        <fullName evidence="3">EF-hand domain-containing protein</fullName>
    </recommendedName>
</protein>
<dbReference type="InterPro" id="IPR050145">
    <property type="entry name" value="Centrin_CML-like"/>
</dbReference>
<feature type="domain" description="EF-hand" evidence="3">
    <location>
        <begin position="102"/>
        <end position="137"/>
    </location>
</feature>
<dbReference type="Gene3D" id="1.10.238.10">
    <property type="entry name" value="EF-hand"/>
    <property type="match status" value="2"/>
</dbReference>
<organism evidence="4 5">
    <name type="scientific">Paralvinella palmiformis</name>
    <dbReference type="NCBI Taxonomy" id="53620"/>
    <lineage>
        <taxon>Eukaryota</taxon>
        <taxon>Metazoa</taxon>
        <taxon>Spiralia</taxon>
        <taxon>Lophotrochozoa</taxon>
        <taxon>Annelida</taxon>
        <taxon>Polychaeta</taxon>
        <taxon>Sedentaria</taxon>
        <taxon>Canalipalpata</taxon>
        <taxon>Terebellida</taxon>
        <taxon>Terebelliformia</taxon>
        <taxon>Alvinellidae</taxon>
        <taxon>Paralvinella</taxon>
    </lineage>
</organism>
<dbReference type="EMBL" id="JAODUP010000293">
    <property type="protein sequence ID" value="KAK2153557.1"/>
    <property type="molecule type" value="Genomic_DNA"/>
</dbReference>
<sequence>MDEIKKAFQKYDLDGNGYITVAEAHKVLEAELCFDPERTEKLIKVYDRNGDGRLSYEEFIWFYWKIQEKKDAMVKMFEKFDVDRSHGVSFDEAKVILGEFGFSDQEIRDMIAIHDTNKDGLLQYEEFIHFWNACVGKVPDNK</sequence>
<keyword evidence="1" id="KW-0677">Repeat</keyword>
<evidence type="ECO:0000259" key="3">
    <source>
        <dbReference type="PROSITE" id="PS50222"/>
    </source>
</evidence>
<gene>
    <name evidence="4" type="ORF">LSH36_293g03011</name>
</gene>
<dbReference type="AlphaFoldDB" id="A0AAD9JIY6"/>
<dbReference type="PANTHER" id="PTHR23050">
    <property type="entry name" value="CALCIUM BINDING PROTEIN"/>
    <property type="match status" value="1"/>
</dbReference>
<feature type="domain" description="EF-hand" evidence="3">
    <location>
        <begin position="37"/>
        <end position="69"/>
    </location>
</feature>
<dbReference type="GO" id="GO:0005509">
    <property type="term" value="F:calcium ion binding"/>
    <property type="evidence" value="ECO:0007669"/>
    <property type="project" value="InterPro"/>
</dbReference>
<name>A0AAD9JIY6_9ANNE</name>
<dbReference type="InterPro" id="IPR011992">
    <property type="entry name" value="EF-hand-dom_pair"/>
</dbReference>
<feature type="domain" description="EF-hand" evidence="3">
    <location>
        <begin position="1"/>
        <end position="34"/>
    </location>
</feature>
<dbReference type="PROSITE" id="PS50222">
    <property type="entry name" value="EF_HAND_2"/>
    <property type="match status" value="3"/>
</dbReference>
<reference evidence="4" key="1">
    <citation type="journal article" date="2023" name="Mol. Biol. Evol.">
        <title>Third-Generation Sequencing Reveals the Adaptive Role of the Epigenome in Three Deep-Sea Polychaetes.</title>
        <authorList>
            <person name="Perez M."/>
            <person name="Aroh O."/>
            <person name="Sun Y."/>
            <person name="Lan Y."/>
            <person name="Juniper S.K."/>
            <person name="Young C.R."/>
            <person name="Angers B."/>
            <person name="Qian P.Y."/>
        </authorList>
    </citation>
    <scope>NUCLEOTIDE SEQUENCE</scope>
    <source>
        <strain evidence="4">P08H-3</strain>
    </source>
</reference>
<dbReference type="Proteomes" id="UP001208570">
    <property type="component" value="Unassembled WGS sequence"/>
</dbReference>
<comment type="caution">
    <text evidence="4">The sequence shown here is derived from an EMBL/GenBank/DDBJ whole genome shotgun (WGS) entry which is preliminary data.</text>
</comment>
<keyword evidence="5" id="KW-1185">Reference proteome</keyword>
<dbReference type="InterPro" id="IPR002048">
    <property type="entry name" value="EF_hand_dom"/>
</dbReference>
<proteinExistence type="predicted"/>
<accession>A0AAD9JIY6</accession>
<dbReference type="GO" id="GO:0043226">
    <property type="term" value="C:organelle"/>
    <property type="evidence" value="ECO:0007669"/>
    <property type="project" value="UniProtKB-ARBA"/>
</dbReference>
<dbReference type="SUPFAM" id="SSF47473">
    <property type="entry name" value="EF-hand"/>
    <property type="match status" value="1"/>
</dbReference>